<dbReference type="AlphaFoldDB" id="A0A3Q8WSS7"/>
<evidence type="ECO:0000313" key="1">
    <source>
        <dbReference type="EMBL" id="AZN29450.1"/>
    </source>
</evidence>
<keyword evidence="2" id="KW-1185">Reference proteome</keyword>
<organism evidence="1 2">
    <name type="scientific">Flaviflexus salsibiostraticola</name>
    <dbReference type="NCBI Taxonomy" id="1282737"/>
    <lineage>
        <taxon>Bacteria</taxon>
        <taxon>Bacillati</taxon>
        <taxon>Actinomycetota</taxon>
        <taxon>Actinomycetes</taxon>
        <taxon>Actinomycetales</taxon>
        <taxon>Actinomycetaceae</taxon>
        <taxon>Flaviflexus</taxon>
    </lineage>
</organism>
<proteinExistence type="predicted"/>
<reference evidence="1 2" key="1">
    <citation type="submission" date="2018-12" db="EMBL/GenBank/DDBJ databases">
        <title>Complete genome sequence of Flaviflexus salsibiostraticola KCTC 33148.</title>
        <authorList>
            <person name="Bae J.-W."/>
        </authorList>
    </citation>
    <scope>NUCLEOTIDE SEQUENCE [LARGE SCALE GENOMIC DNA]</scope>
    <source>
        <strain evidence="1 2">KCTC 33148</strain>
    </source>
</reference>
<name>A0A3Q8WSS7_9ACTO</name>
<gene>
    <name evidence="1" type="ORF">EJO69_03355</name>
</gene>
<dbReference type="EMBL" id="CP034438">
    <property type="protein sequence ID" value="AZN29450.1"/>
    <property type="molecule type" value="Genomic_DNA"/>
</dbReference>
<dbReference type="RefSeq" id="WP_126039221.1">
    <property type="nucleotide sequence ID" value="NZ_CP034438.1"/>
</dbReference>
<evidence type="ECO:0000313" key="2">
    <source>
        <dbReference type="Proteomes" id="UP000270021"/>
    </source>
</evidence>
<dbReference type="Proteomes" id="UP000270021">
    <property type="component" value="Chromosome"/>
</dbReference>
<dbReference type="KEGG" id="fsl:EJO69_03355"/>
<accession>A0A3Q8WSS7</accession>
<sequence length="143" mass="15678">MADEASRGPVIYIDSGPSSVAAVNPVQRVRQFHIVHGHFARAACQPILVPVRDGRVRLWVDGDAVPDIVTVGFFHSVRRALMFPLEIDAFDLTAGHLHAVFGSDGTRRSVTFAVPNEDEILRVTTTVTGDEQTSARYVLRLEA</sequence>
<protein>
    <submittedName>
        <fullName evidence="1">Uncharacterized protein</fullName>
    </submittedName>
</protein>
<dbReference type="OrthoDB" id="3423180at2"/>